<dbReference type="EMBL" id="FMJD01000013">
    <property type="protein sequence ID" value="SCM79619.1"/>
    <property type="molecule type" value="Genomic_DNA"/>
</dbReference>
<name>A0A212LQB7_9HYPH</name>
<dbReference type="AlphaFoldDB" id="A0A212LQB7"/>
<proteinExistence type="predicted"/>
<protein>
    <submittedName>
        <fullName evidence="1">Uncharacterized protein</fullName>
    </submittedName>
</protein>
<sequence>MPPRRRVDARVPALAAGTEFVALGYLPVIDIGRSLHPARGPAPARRMTDLYRGNS</sequence>
<accession>A0A212LQB7</accession>
<evidence type="ECO:0000313" key="1">
    <source>
        <dbReference type="EMBL" id="SCM79619.1"/>
    </source>
</evidence>
<organism evidence="1">
    <name type="scientific">uncultured Pleomorphomonas sp</name>
    <dbReference type="NCBI Taxonomy" id="442121"/>
    <lineage>
        <taxon>Bacteria</taxon>
        <taxon>Pseudomonadati</taxon>
        <taxon>Pseudomonadota</taxon>
        <taxon>Alphaproteobacteria</taxon>
        <taxon>Hyphomicrobiales</taxon>
        <taxon>Pleomorphomonadaceae</taxon>
        <taxon>Pleomorphomonas</taxon>
        <taxon>environmental samples</taxon>
    </lineage>
</organism>
<gene>
    <name evidence="1" type="ORF">KL86PLE_90554</name>
</gene>
<reference evidence="1" key="1">
    <citation type="submission" date="2016-08" db="EMBL/GenBank/DDBJ databases">
        <authorList>
            <person name="Seilhamer J.J."/>
        </authorList>
    </citation>
    <scope>NUCLEOTIDE SEQUENCE</scope>
    <source>
        <strain evidence="1">86</strain>
    </source>
</reference>